<feature type="domain" description="CHAT" evidence="1">
    <location>
        <begin position="9"/>
        <end position="86"/>
    </location>
</feature>
<gene>
    <name evidence="2" type="ORF">U27_05557</name>
</gene>
<dbReference type="InterPro" id="IPR024983">
    <property type="entry name" value="CHAT_dom"/>
</dbReference>
<accession>A0A081C1X8</accession>
<keyword evidence="3" id="KW-1185">Reference proteome</keyword>
<reference evidence="2" key="1">
    <citation type="journal article" date="2015" name="PeerJ">
        <title>First genomic representation of candidate bacterial phylum KSB3 points to enhanced environmental sensing as a trigger of wastewater bulking.</title>
        <authorList>
            <person name="Sekiguchi Y."/>
            <person name="Ohashi A."/>
            <person name="Parks D.H."/>
            <person name="Yamauchi T."/>
            <person name="Tyson G.W."/>
            <person name="Hugenholtz P."/>
        </authorList>
    </citation>
    <scope>NUCLEOTIDE SEQUENCE [LARGE SCALE GENOMIC DNA]</scope>
</reference>
<proteinExistence type="predicted"/>
<sequence>MQVNNIVHIGEGVFGLRRSFVIAGAKTLVLSLWKVPDEQTQKLMVDFYQLLLKGEPHAEALRNVQLAMKAKYPHPFYWGAFICQGDPTPLRSV</sequence>
<dbReference type="AlphaFoldDB" id="A0A081C1X8"/>
<evidence type="ECO:0000313" key="2">
    <source>
        <dbReference type="EMBL" id="GAK58583.1"/>
    </source>
</evidence>
<organism evidence="2">
    <name type="scientific">Vecturithrix granuli</name>
    <dbReference type="NCBI Taxonomy" id="1499967"/>
    <lineage>
        <taxon>Bacteria</taxon>
        <taxon>Candidatus Moduliflexota</taxon>
        <taxon>Candidatus Vecturitrichia</taxon>
        <taxon>Candidatus Vecturitrichales</taxon>
        <taxon>Candidatus Vecturitrichaceae</taxon>
        <taxon>Candidatus Vecturithrix</taxon>
    </lineage>
</organism>
<evidence type="ECO:0000313" key="3">
    <source>
        <dbReference type="Proteomes" id="UP000030661"/>
    </source>
</evidence>
<dbReference type="Proteomes" id="UP000030661">
    <property type="component" value="Unassembled WGS sequence"/>
</dbReference>
<dbReference type="HOGENOM" id="CLU_068618_2_0_0"/>
<dbReference type="EMBL" id="DF820468">
    <property type="protein sequence ID" value="GAK58583.1"/>
    <property type="molecule type" value="Genomic_DNA"/>
</dbReference>
<protein>
    <submittedName>
        <fullName evidence="2">Tetratricopeptide TPR_2 repeat protein</fullName>
    </submittedName>
</protein>
<evidence type="ECO:0000259" key="1">
    <source>
        <dbReference type="Pfam" id="PF12770"/>
    </source>
</evidence>
<dbReference type="STRING" id="1499967.U27_05557"/>
<dbReference type="eggNOG" id="COG4995">
    <property type="taxonomic scope" value="Bacteria"/>
</dbReference>
<dbReference type="Pfam" id="PF12770">
    <property type="entry name" value="CHAT"/>
    <property type="match status" value="1"/>
</dbReference>
<name>A0A081C1X8_VECG1</name>